<dbReference type="Gene3D" id="3.90.79.10">
    <property type="entry name" value="Nucleoside Triphosphate Pyrophosphohydrolase"/>
    <property type="match status" value="1"/>
</dbReference>
<dbReference type="PROSITE" id="PS00893">
    <property type="entry name" value="NUDIX_BOX"/>
    <property type="match status" value="1"/>
</dbReference>
<evidence type="ECO:0000256" key="6">
    <source>
        <dbReference type="ARBA" id="ARBA00022763"/>
    </source>
</evidence>
<organism evidence="18 19">
    <name type="scientific">Candidatus Muproteobacteria bacterium RBG_16_65_34</name>
    <dbReference type="NCBI Taxonomy" id="1817760"/>
    <lineage>
        <taxon>Bacteria</taxon>
        <taxon>Pseudomonadati</taxon>
        <taxon>Pseudomonadota</taxon>
        <taxon>Candidatus Muproteobacteria</taxon>
    </lineage>
</organism>
<reference evidence="18 19" key="1">
    <citation type="journal article" date="2016" name="Nat. Commun.">
        <title>Thousands of microbial genomes shed light on interconnected biogeochemical processes in an aquifer system.</title>
        <authorList>
            <person name="Anantharaman K."/>
            <person name="Brown C.T."/>
            <person name="Hug L.A."/>
            <person name="Sharon I."/>
            <person name="Castelle C.J."/>
            <person name="Probst A.J."/>
            <person name="Thomas B.C."/>
            <person name="Singh A."/>
            <person name="Wilkins M.J."/>
            <person name="Karaoz U."/>
            <person name="Brodie E.L."/>
            <person name="Williams K.H."/>
            <person name="Hubbard S.S."/>
            <person name="Banfield J.F."/>
        </authorList>
    </citation>
    <scope>NUCLEOTIDE SEQUENCE [LARGE SCALE GENOMIC DNA]</scope>
</reference>
<evidence type="ECO:0000256" key="8">
    <source>
        <dbReference type="ARBA" id="ARBA00022842"/>
    </source>
</evidence>
<keyword evidence="3" id="KW-0515">Mutator protein</keyword>
<dbReference type="GO" id="GO:0006281">
    <property type="term" value="P:DNA repair"/>
    <property type="evidence" value="ECO:0007669"/>
    <property type="project" value="UniProtKB-KW"/>
</dbReference>
<dbReference type="InterPro" id="IPR000086">
    <property type="entry name" value="NUDIX_hydrolase_dom"/>
</dbReference>
<evidence type="ECO:0000256" key="13">
    <source>
        <dbReference type="ARBA" id="ARBA00040794"/>
    </source>
</evidence>
<dbReference type="CDD" id="cd03425">
    <property type="entry name" value="NUDIX_MutT_NudA_like"/>
    <property type="match status" value="1"/>
</dbReference>
<dbReference type="AlphaFoldDB" id="A0A1F6TUP0"/>
<dbReference type="InterPro" id="IPR029119">
    <property type="entry name" value="MutY_C"/>
</dbReference>
<gene>
    <name evidence="18" type="ORF">A2151_00320</name>
</gene>
<dbReference type="InterPro" id="IPR036206">
    <property type="entry name" value="ThiamineP_synth_sf"/>
</dbReference>
<sequence>MPNTAASGTVHVAAGLLLQDGRVFITRRPTNTHQGGKWEFPGGKLLSGETALAALKRELHEELGVEVEEAVPYMQVRHRYLDKEVLLDVWRVTAYRGAPHGREGQGARWAAPSDLVALEFPAADLPVLRRLWLPPLYLISDAARIGKQKFFALLESALNAGARLIHLREPQMDESEFRAYASEVIALCRRHGARILLNASPELAVALGADGVHLKSARLMRLTERPLGNEFWVAASCHDADELKRAADVGADFAMLGPVAHTASHPGAAPLGWEKFENLCRGAALPVYALGGMRAVDLPRARAAGAQGVAMIRGVWDAVDPADVVKKINRQD</sequence>
<dbReference type="PANTHER" id="PTHR47707">
    <property type="entry name" value="8-OXO-DGTP DIPHOSPHATASE"/>
    <property type="match status" value="1"/>
</dbReference>
<dbReference type="PRINTS" id="PR00502">
    <property type="entry name" value="NUDIXFAMILY"/>
</dbReference>
<keyword evidence="6" id="KW-0227">DNA damage</keyword>
<keyword evidence="9" id="KW-0234">DNA repair</keyword>
<dbReference type="GO" id="GO:0006260">
    <property type="term" value="P:DNA replication"/>
    <property type="evidence" value="ECO:0007669"/>
    <property type="project" value="UniProtKB-KW"/>
</dbReference>
<evidence type="ECO:0000256" key="10">
    <source>
        <dbReference type="ARBA" id="ARBA00035861"/>
    </source>
</evidence>
<dbReference type="SUPFAM" id="SSF55811">
    <property type="entry name" value="Nudix"/>
    <property type="match status" value="1"/>
</dbReference>
<dbReference type="NCBIfam" id="NF006530">
    <property type="entry name" value="PRK08999.1"/>
    <property type="match status" value="1"/>
</dbReference>
<dbReference type="SUPFAM" id="SSF51391">
    <property type="entry name" value="Thiamin phosphate synthase"/>
    <property type="match status" value="1"/>
</dbReference>
<dbReference type="GO" id="GO:0009228">
    <property type="term" value="P:thiamine biosynthetic process"/>
    <property type="evidence" value="ECO:0007669"/>
    <property type="project" value="UniProtKB-KW"/>
</dbReference>
<dbReference type="GO" id="GO:0044715">
    <property type="term" value="F:8-oxo-dGDP phosphatase activity"/>
    <property type="evidence" value="ECO:0007669"/>
    <property type="project" value="TreeGrafter"/>
</dbReference>
<evidence type="ECO:0000256" key="7">
    <source>
        <dbReference type="ARBA" id="ARBA00022801"/>
    </source>
</evidence>
<keyword evidence="5" id="KW-0479">Metal-binding</keyword>
<evidence type="ECO:0000256" key="1">
    <source>
        <dbReference type="ARBA" id="ARBA00001946"/>
    </source>
</evidence>
<evidence type="ECO:0000256" key="11">
    <source>
        <dbReference type="ARBA" id="ARBA00036904"/>
    </source>
</evidence>
<accession>A0A1F6TUP0</accession>
<comment type="cofactor">
    <cofactor evidence="1">
        <name>Mg(2+)</name>
        <dbReference type="ChEBI" id="CHEBI:18420"/>
    </cofactor>
</comment>
<evidence type="ECO:0000256" key="4">
    <source>
        <dbReference type="ARBA" id="ARBA00022705"/>
    </source>
</evidence>
<dbReference type="Gene3D" id="3.20.20.70">
    <property type="entry name" value="Aldolase class I"/>
    <property type="match status" value="1"/>
</dbReference>
<comment type="similarity">
    <text evidence="2">Belongs to the Nudix hydrolase family.</text>
</comment>
<dbReference type="GO" id="GO:0008413">
    <property type="term" value="F:8-oxo-7,8-dihydroguanosine triphosphate pyrophosphatase activity"/>
    <property type="evidence" value="ECO:0007669"/>
    <property type="project" value="TreeGrafter"/>
</dbReference>
<dbReference type="Pfam" id="PF14815">
    <property type="entry name" value="NUDIX_4"/>
    <property type="match status" value="1"/>
</dbReference>
<name>A0A1F6TUP0_9PROT</name>
<dbReference type="InterPro" id="IPR047127">
    <property type="entry name" value="MutT-like"/>
</dbReference>
<evidence type="ECO:0000256" key="2">
    <source>
        <dbReference type="ARBA" id="ARBA00005582"/>
    </source>
</evidence>
<evidence type="ECO:0000313" key="18">
    <source>
        <dbReference type="EMBL" id="OGI48850.1"/>
    </source>
</evidence>
<dbReference type="Proteomes" id="UP000178885">
    <property type="component" value="Unassembled WGS sequence"/>
</dbReference>
<proteinExistence type="inferred from homology"/>
<evidence type="ECO:0000256" key="15">
    <source>
        <dbReference type="ARBA" id="ARBA00041979"/>
    </source>
</evidence>
<dbReference type="GO" id="GO:0046872">
    <property type="term" value="F:metal ion binding"/>
    <property type="evidence" value="ECO:0007669"/>
    <property type="project" value="UniProtKB-KW"/>
</dbReference>
<dbReference type="InterPro" id="IPR015797">
    <property type="entry name" value="NUDIX_hydrolase-like_dom_sf"/>
</dbReference>
<dbReference type="PANTHER" id="PTHR47707:SF1">
    <property type="entry name" value="NUDIX HYDROLASE FAMILY PROTEIN"/>
    <property type="match status" value="1"/>
</dbReference>
<evidence type="ECO:0000256" key="14">
    <source>
        <dbReference type="ARBA" id="ARBA00041592"/>
    </source>
</evidence>
<evidence type="ECO:0000256" key="3">
    <source>
        <dbReference type="ARBA" id="ARBA00022457"/>
    </source>
</evidence>
<dbReference type="Pfam" id="PF02581">
    <property type="entry name" value="TMP-TENI"/>
    <property type="match status" value="1"/>
</dbReference>
<dbReference type="InterPro" id="IPR020476">
    <property type="entry name" value="Nudix_hydrolase"/>
</dbReference>
<comment type="catalytic activity">
    <reaction evidence="10">
        <text>8-oxo-dGTP + H2O = 8-oxo-dGMP + diphosphate + H(+)</text>
        <dbReference type="Rhea" id="RHEA:31575"/>
        <dbReference type="ChEBI" id="CHEBI:15377"/>
        <dbReference type="ChEBI" id="CHEBI:15378"/>
        <dbReference type="ChEBI" id="CHEBI:33019"/>
        <dbReference type="ChEBI" id="CHEBI:63224"/>
        <dbReference type="ChEBI" id="CHEBI:77896"/>
        <dbReference type="EC" id="3.6.1.55"/>
    </reaction>
</comment>
<evidence type="ECO:0000256" key="5">
    <source>
        <dbReference type="ARBA" id="ARBA00022723"/>
    </source>
</evidence>
<dbReference type="PROSITE" id="PS51462">
    <property type="entry name" value="NUDIX"/>
    <property type="match status" value="1"/>
</dbReference>
<evidence type="ECO:0000259" key="17">
    <source>
        <dbReference type="PROSITE" id="PS51462"/>
    </source>
</evidence>
<evidence type="ECO:0000256" key="16">
    <source>
        <dbReference type="ARBA" id="ARBA00042798"/>
    </source>
</evidence>
<evidence type="ECO:0000256" key="12">
    <source>
        <dbReference type="ARBA" id="ARBA00038905"/>
    </source>
</evidence>
<keyword evidence="7" id="KW-0378">Hydrolase</keyword>
<dbReference type="CDD" id="cd00564">
    <property type="entry name" value="TMP_TenI"/>
    <property type="match status" value="1"/>
</dbReference>
<dbReference type="InterPro" id="IPR013785">
    <property type="entry name" value="Aldolase_TIM"/>
</dbReference>
<dbReference type="EC" id="3.6.1.55" evidence="12"/>
<protein>
    <recommendedName>
        <fullName evidence="13">8-oxo-dGTP diphosphatase</fullName>
        <ecNumber evidence="12">3.6.1.55</ecNumber>
    </recommendedName>
    <alternativeName>
        <fullName evidence="16">7,8-dihydro-8-oxoguanine-triphosphatase</fullName>
    </alternativeName>
    <alternativeName>
        <fullName evidence="15">Mutator protein MutT</fullName>
    </alternativeName>
    <alternativeName>
        <fullName evidence="14">dGTP pyrophosphohydrolase</fullName>
    </alternativeName>
</protein>
<evidence type="ECO:0000313" key="19">
    <source>
        <dbReference type="Proteomes" id="UP000178885"/>
    </source>
</evidence>
<evidence type="ECO:0000256" key="9">
    <source>
        <dbReference type="ARBA" id="ARBA00023204"/>
    </source>
</evidence>
<comment type="catalytic activity">
    <reaction evidence="11">
        <text>8-oxo-GTP + H2O = 8-oxo-GMP + diphosphate + H(+)</text>
        <dbReference type="Rhea" id="RHEA:67616"/>
        <dbReference type="ChEBI" id="CHEBI:15377"/>
        <dbReference type="ChEBI" id="CHEBI:15378"/>
        <dbReference type="ChEBI" id="CHEBI:33019"/>
        <dbReference type="ChEBI" id="CHEBI:143553"/>
        <dbReference type="ChEBI" id="CHEBI:145694"/>
    </reaction>
</comment>
<comment type="caution">
    <text evidence="18">The sequence shown here is derived from an EMBL/GenBank/DDBJ whole genome shotgun (WGS) entry which is preliminary data.</text>
</comment>
<keyword evidence="4" id="KW-0235">DNA replication</keyword>
<feature type="domain" description="Nudix hydrolase" evidence="17">
    <location>
        <begin position="8"/>
        <end position="135"/>
    </location>
</feature>
<keyword evidence="8" id="KW-0460">Magnesium</keyword>
<dbReference type="GO" id="GO:0035539">
    <property type="term" value="F:8-oxo-7,8-dihydrodeoxyguanosine triphosphate pyrophosphatase activity"/>
    <property type="evidence" value="ECO:0007669"/>
    <property type="project" value="UniProtKB-EC"/>
</dbReference>
<dbReference type="STRING" id="1817760.A2151_00320"/>
<dbReference type="GO" id="GO:0044716">
    <property type="term" value="F:8-oxo-GDP phosphatase activity"/>
    <property type="evidence" value="ECO:0007669"/>
    <property type="project" value="TreeGrafter"/>
</dbReference>
<dbReference type="InterPro" id="IPR020084">
    <property type="entry name" value="NUDIX_hydrolase_CS"/>
</dbReference>
<dbReference type="InterPro" id="IPR022998">
    <property type="entry name" value="ThiamineP_synth_TenI"/>
</dbReference>
<dbReference type="EMBL" id="MFSU01000017">
    <property type="protein sequence ID" value="OGI48850.1"/>
    <property type="molecule type" value="Genomic_DNA"/>
</dbReference>